<dbReference type="Gene3D" id="2.40.50.40">
    <property type="match status" value="1"/>
</dbReference>
<feature type="compositionally biased region" description="Low complexity" evidence="4">
    <location>
        <begin position="150"/>
        <end position="160"/>
    </location>
</feature>
<name>V9DCQ1_9EURO</name>
<keyword evidence="3" id="KW-0539">Nucleus</keyword>
<dbReference type="SMART" id="SM00298">
    <property type="entry name" value="CHROMO"/>
    <property type="match status" value="1"/>
</dbReference>
<dbReference type="InterPro" id="IPR023780">
    <property type="entry name" value="Chromo_domain"/>
</dbReference>
<dbReference type="RefSeq" id="XP_008726024.1">
    <property type="nucleotide sequence ID" value="XM_008727802.1"/>
</dbReference>
<dbReference type="InterPro" id="IPR051219">
    <property type="entry name" value="Heterochromatin_chromo-domain"/>
</dbReference>
<dbReference type="GeneID" id="19981950"/>
<dbReference type="GO" id="GO:0006338">
    <property type="term" value="P:chromatin remodeling"/>
    <property type="evidence" value="ECO:0007669"/>
    <property type="project" value="UniProtKB-ARBA"/>
</dbReference>
<dbReference type="InterPro" id="IPR016197">
    <property type="entry name" value="Chromo-like_dom_sf"/>
</dbReference>
<dbReference type="HOGENOM" id="CLU_009138_0_0_1"/>
<gene>
    <name evidence="6" type="ORF">G647_03457</name>
</gene>
<dbReference type="AlphaFoldDB" id="V9DCQ1"/>
<feature type="compositionally biased region" description="Polar residues" evidence="4">
    <location>
        <begin position="246"/>
        <end position="256"/>
    </location>
</feature>
<evidence type="ECO:0000256" key="2">
    <source>
        <dbReference type="ARBA" id="ARBA00011353"/>
    </source>
</evidence>
<reference evidence="6 7" key="1">
    <citation type="submission" date="2013-03" db="EMBL/GenBank/DDBJ databases">
        <title>The Genome Sequence of Cladophialophora carrionii CBS 160.54.</title>
        <authorList>
            <consortium name="The Broad Institute Genomics Platform"/>
            <person name="Cuomo C."/>
            <person name="de Hoog S."/>
            <person name="Gorbushina A."/>
            <person name="Walker B."/>
            <person name="Young S.K."/>
            <person name="Zeng Q."/>
            <person name="Gargeya S."/>
            <person name="Fitzgerald M."/>
            <person name="Haas B."/>
            <person name="Abouelleil A."/>
            <person name="Allen A.W."/>
            <person name="Alvarado L."/>
            <person name="Arachchi H.M."/>
            <person name="Berlin A.M."/>
            <person name="Chapman S.B."/>
            <person name="Gainer-Dewar J."/>
            <person name="Goldberg J."/>
            <person name="Griggs A."/>
            <person name="Gujja S."/>
            <person name="Hansen M."/>
            <person name="Howarth C."/>
            <person name="Imamovic A."/>
            <person name="Ireland A."/>
            <person name="Larimer J."/>
            <person name="McCowan C."/>
            <person name="Murphy C."/>
            <person name="Pearson M."/>
            <person name="Poon T.W."/>
            <person name="Priest M."/>
            <person name="Roberts A."/>
            <person name="Saif S."/>
            <person name="Shea T."/>
            <person name="Sisk P."/>
            <person name="Sykes S."/>
            <person name="Wortman J."/>
            <person name="Nusbaum C."/>
            <person name="Birren B."/>
        </authorList>
    </citation>
    <scope>NUCLEOTIDE SEQUENCE [LARGE SCALE GENOMIC DNA]</scope>
    <source>
        <strain evidence="6 7">CBS 160.54</strain>
    </source>
</reference>
<comment type="subcellular location">
    <subcellularLocation>
        <location evidence="1">Nucleus</location>
    </subcellularLocation>
</comment>
<comment type="subunit">
    <text evidence="2">Component of the NuA4 histone acetyltransferase complex.</text>
</comment>
<feature type="compositionally biased region" description="Basic and acidic residues" evidence="4">
    <location>
        <begin position="99"/>
        <end position="122"/>
    </location>
</feature>
<feature type="region of interest" description="Disordered" evidence="4">
    <location>
        <begin position="948"/>
        <end position="972"/>
    </location>
</feature>
<feature type="compositionally biased region" description="Polar residues" evidence="4">
    <location>
        <begin position="280"/>
        <end position="289"/>
    </location>
</feature>
<protein>
    <recommendedName>
        <fullName evidence="5">Chromo domain-containing protein</fullName>
    </recommendedName>
</protein>
<dbReference type="Proteomes" id="UP000030678">
    <property type="component" value="Unassembled WGS sequence"/>
</dbReference>
<feature type="compositionally biased region" description="Polar residues" evidence="4">
    <location>
        <begin position="192"/>
        <end position="210"/>
    </location>
</feature>
<feature type="compositionally biased region" description="Basic and acidic residues" evidence="4">
    <location>
        <begin position="436"/>
        <end position="460"/>
    </location>
</feature>
<dbReference type="VEuPathDB" id="FungiDB:G647_03457"/>
<dbReference type="InterPro" id="IPR000953">
    <property type="entry name" value="Chromo/chromo_shadow_dom"/>
</dbReference>
<dbReference type="OrthoDB" id="1918685at2759"/>
<accession>V9DCQ1</accession>
<evidence type="ECO:0000256" key="1">
    <source>
        <dbReference type="ARBA" id="ARBA00004123"/>
    </source>
</evidence>
<feature type="compositionally biased region" description="Basic and acidic residues" evidence="4">
    <location>
        <begin position="316"/>
        <end position="349"/>
    </location>
</feature>
<dbReference type="PANTHER" id="PTHR22812">
    <property type="entry name" value="CHROMOBOX PROTEIN"/>
    <property type="match status" value="1"/>
</dbReference>
<feature type="domain" description="Chromo" evidence="5">
    <location>
        <begin position="17"/>
        <end position="75"/>
    </location>
</feature>
<evidence type="ECO:0000259" key="5">
    <source>
        <dbReference type="PROSITE" id="PS50013"/>
    </source>
</evidence>
<dbReference type="Pfam" id="PF00385">
    <property type="entry name" value="Chromo"/>
    <property type="match status" value="1"/>
</dbReference>
<dbReference type="CDD" id="cd18966">
    <property type="entry name" value="chromodomain"/>
    <property type="match status" value="1"/>
</dbReference>
<evidence type="ECO:0000313" key="7">
    <source>
        <dbReference type="Proteomes" id="UP000030678"/>
    </source>
</evidence>
<feature type="compositionally biased region" description="Polar residues" evidence="4">
    <location>
        <begin position="364"/>
        <end position="389"/>
    </location>
</feature>
<organism evidence="6 7">
    <name type="scientific">Cladophialophora carrionii CBS 160.54</name>
    <dbReference type="NCBI Taxonomy" id="1279043"/>
    <lineage>
        <taxon>Eukaryota</taxon>
        <taxon>Fungi</taxon>
        <taxon>Dikarya</taxon>
        <taxon>Ascomycota</taxon>
        <taxon>Pezizomycotina</taxon>
        <taxon>Eurotiomycetes</taxon>
        <taxon>Chaetothyriomycetidae</taxon>
        <taxon>Chaetothyriales</taxon>
        <taxon>Herpotrichiellaceae</taxon>
        <taxon>Cladophialophora</taxon>
    </lineage>
</organism>
<dbReference type="GO" id="GO:0005634">
    <property type="term" value="C:nucleus"/>
    <property type="evidence" value="ECO:0007669"/>
    <property type="project" value="UniProtKB-SubCell"/>
</dbReference>
<feature type="compositionally biased region" description="Basic and acidic residues" evidence="4">
    <location>
        <begin position="262"/>
        <end position="277"/>
    </location>
</feature>
<dbReference type="EMBL" id="KB822704">
    <property type="protein sequence ID" value="ETI24088.1"/>
    <property type="molecule type" value="Genomic_DNA"/>
</dbReference>
<feature type="compositionally biased region" description="Polar residues" evidence="4">
    <location>
        <begin position="662"/>
        <end position="674"/>
    </location>
</feature>
<dbReference type="PROSITE" id="PS50013">
    <property type="entry name" value="CHROMO_2"/>
    <property type="match status" value="1"/>
</dbReference>
<dbReference type="SUPFAM" id="SSF54160">
    <property type="entry name" value="Chromo domain-like"/>
    <property type="match status" value="1"/>
</dbReference>
<feature type="compositionally biased region" description="Basic and acidic residues" evidence="4">
    <location>
        <begin position="948"/>
        <end position="971"/>
    </location>
</feature>
<feature type="compositionally biased region" description="Polar residues" evidence="4">
    <location>
        <begin position="685"/>
        <end position="706"/>
    </location>
</feature>
<feature type="region of interest" description="Disordered" evidence="4">
    <location>
        <begin position="662"/>
        <end position="728"/>
    </location>
</feature>
<proteinExistence type="predicted"/>
<evidence type="ECO:0000256" key="4">
    <source>
        <dbReference type="SAM" id="MobiDB-lite"/>
    </source>
</evidence>
<feature type="region of interest" description="Disordered" evidence="4">
    <location>
        <begin position="99"/>
        <end position="165"/>
    </location>
</feature>
<evidence type="ECO:0000256" key="3">
    <source>
        <dbReference type="ARBA" id="ARBA00023242"/>
    </source>
</evidence>
<evidence type="ECO:0000313" key="6">
    <source>
        <dbReference type="EMBL" id="ETI24088.1"/>
    </source>
</evidence>
<sequence>MSDNDSFASDPGEEPEYEVERILKQSTFEGRTVYLVKWLNFGDEQCTWEPAESFLTPSTLADWEQQLAKHDTLDEDEVARVQARMDAFQLAQEQKRLAREQKLAEKPRTKRLWEESMRRPHDPSLTPKRPRSDQHMSPKKGIAQVKSHGHANSASAASKNLTSSVDSPISRSAEAISTLSSSLPKVTKKTDNVAQTSKNSASGVITNHTNVPRESDNVGVAPRPRKLSMSENAATASHLKDKTGQRFRNLSHQNNFVKKARREPPPDMSKLDLKSPDEWVNQTQFARQDTSQRDAGKDSPLFVPEDSQTNRLSIQDAHDPVDTLGSPKDEGPQRDVTTKARDTVAEERQSTAANDAWNIDAPTQHPQRQALDDTTSLRNSLASGPTEKQTGAARPLLARTVSHGPLAPTAPQLPPLDTPGPGRRVSANAVLSAASERSEVDRRPLPNSEPHKASKSDVPARAETALHQPGLDKHISRRPSAKPPFTGDEIHTASNGRTFRKGEVIINLKFGDHVVGDVRFVCLPWWTSGKIIHLKDPHARSIQLHFEQRLVMDVDGFSFLSQNIDRRRHGVGAIEPYEDTQAAADSLTQYLEENNLGAVWEYPGDTLLLVLFSPQAQGWQHLEQAPPPNSKSRLHLAVLNKFPGVSLQKLGMADAQPLSYNQNTGQAIRSQTDLSRPHLPLPSPEQASTYAQSPTELPTPILGSSSPRKDRVTPVHTPKSPHRQDLIPFNDAMDWTPFSPAGESRILFPANFDAMIFGPDRTQKRPRVFIAFANSYPADAKALEEWLSQHMRSRQIYADSGESDWTDFKGEIGDQPGVIIFHERYPCYCDMPSLYKYLRSASLSCFKLSFGESSEHRSDRRSALTRLFPRGTVLCITEDSMKNHSEGALLAMKWFEDASTGKAQFWKLVLLPDFLSWILRRIDVVEHEVQQRYIGMLEISYRLRARSSEESSTKRRHHEDPEKFIKDHPASEDEELVVSPKGLPAYVVPWDKADMSADAVDARDKALVEYFVGWSAMNATKHRLFTVVDTNRTNKTENHSSHIWFREPASFKPKESK</sequence>
<feature type="region of interest" description="Disordered" evidence="4">
    <location>
        <begin position="177"/>
        <end position="493"/>
    </location>
</feature>